<feature type="transmembrane region" description="Helical" evidence="7">
    <location>
        <begin position="72"/>
        <end position="89"/>
    </location>
</feature>
<dbReference type="GO" id="GO:0015149">
    <property type="term" value="F:hexose transmembrane transporter activity"/>
    <property type="evidence" value="ECO:0007669"/>
    <property type="project" value="TreeGrafter"/>
</dbReference>
<dbReference type="FunFam" id="1.20.1250.20:FF:000029">
    <property type="entry name" value="solute carrier family 2, facilitated glucose transporter member 4"/>
    <property type="match status" value="1"/>
</dbReference>
<evidence type="ECO:0000256" key="7">
    <source>
        <dbReference type="SAM" id="Phobius"/>
    </source>
</evidence>
<feature type="transmembrane region" description="Helical" evidence="7">
    <location>
        <begin position="331"/>
        <end position="351"/>
    </location>
</feature>
<dbReference type="InterPro" id="IPR005828">
    <property type="entry name" value="MFS_sugar_transport-like"/>
</dbReference>
<proteinExistence type="inferred from homology"/>
<feature type="transmembrane region" description="Helical" evidence="7">
    <location>
        <begin position="247"/>
        <end position="268"/>
    </location>
</feature>
<protein>
    <recommendedName>
        <fullName evidence="8">Major facilitator superfamily (MFS) profile domain-containing protein</fullName>
    </recommendedName>
</protein>
<comment type="subcellular location">
    <subcellularLocation>
        <location evidence="1">Membrane</location>
        <topology evidence="1">Multi-pass membrane protein</topology>
    </subcellularLocation>
</comment>
<keyword evidence="2 6" id="KW-0813">Transport</keyword>
<evidence type="ECO:0000256" key="6">
    <source>
        <dbReference type="RuleBase" id="RU003346"/>
    </source>
</evidence>
<evidence type="ECO:0000313" key="10">
    <source>
        <dbReference type="Proteomes" id="UP000502823"/>
    </source>
</evidence>
<keyword evidence="4 7" id="KW-1133">Transmembrane helix</keyword>
<dbReference type="Proteomes" id="UP000502823">
    <property type="component" value="Unassembled WGS sequence"/>
</dbReference>
<name>A0A6L2PEF6_COPFO</name>
<comment type="caution">
    <text evidence="9">The sequence shown here is derived from an EMBL/GenBank/DDBJ whole genome shotgun (WGS) entry which is preliminary data.</text>
</comment>
<evidence type="ECO:0000256" key="4">
    <source>
        <dbReference type="ARBA" id="ARBA00022989"/>
    </source>
</evidence>
<feature type="transmembrane region" description="Helical" evidence="7">
    <location>
        <begin position="217"/>
        <end position="235"/>
    </location>
</feature>
<keyword evidence="3 7" id="KW-0812">Transmembrane</keyword>
<dbReference type="PANTHER" id="PTHR23503">
    <property type="entry name" value="SOLUTE CARRIER FAMILY 2"/>
    <property type="match status" value="1"/>
</dbReference>
<dbReference type="Gene3D" id="1.20.1250.20">
    <property type="entry name" value="MFS general substrate transporter like domains"/>
    <property type="match status" value="1"/>
</dbReference>
<sequence>MDQEDDGVGYIEEDHPLRPQAAAQSLALLQVPDKSGRSRNISISSSVTDLEAPIYAREEARPSRRHGFNGRLVFAISAAALGSAFQHGYNTGVVNAPQQLIEEWIRVTEYNRTGEMVEQSKVTMIWSIAVAIFCVGGMIGGAITGIVAERFGRKGGLLLNNVLVVVAVIFEGASKAAGSYEMIIIGRFFIGINSGLNAGLAPMYLNEISPVHLRGAVGTVYQLVITISILVSQILGLESILGTEDLWPVLLAVTAVPAIFQLVTLPVCPESPKYLLLSKGQEMEAQRALTSLRGSIEVHDEMDDMRNEYEAMKLVPKVTLKEMFVNATLRIPLMIAMMIMVAQQLSGINAVMFFSTKIFRMAQLDDKHAQYATLGMGAVNVFMTVVSMFIVEKAGRKTLLLIGFAGMCCTTILLTICLAYVQGAALWVSYVSILLVILFVVMFAIGPGSIPWFLVSELFNQSARGAATSLAVWVNWAANFIVGIGFLPLQEALGGNVFIIFTILLVFFVLFVYKKVPETKNKTIEEISSMFRQISYQ</sequence>
<keyword evidence="5 7" id="KW-0472">Membrane</keyword>
<feature type="transmembrane region" description="Helical" evidence="7">
    <location>
        <begin position="371"/>
        <end position="391"/>
    </location>
</feature>
<dbReference type="PRINTS" id="PR00171">
    <property type="entry name" value="SUGRTRNSPORT"/>
</dbReference>
<dbReference type="OrthoDB" id="4540492at2759"/>
<feature type="transmembrane region" description="Helical" evidence="7">
    <location>
        <begin position="158"/>
        <end position="178"/>
    </location>
</feature>
<dbReference type="AlphaFoldDB" id="A0A6L2PEF6"/>
<organism evidence="9 10">
    <name type="scientific">Coptotermes formosanus</name>
    <name type="common">Formosan subterranean termite</name>
    <dbReference type="NCBI Taxonomy" id="36987"/>
    <lineage>
        <taxon>Eukaryota</taxon>
        <taxon>Metazoa</taxon>
        <taxon>Ecdysozoa</taxon>
        <taxon>Arthropoda</taxon>
        <taxon>Hexapoda</taxon>
        <taxon>Insecta</taxon>
        <taxon>Pterygota</taxon>
        <taxon>Neoptera</taxon>
        <taxon>Polyneoptera</taxon>
        <taxon>Dictyoptera</taxon>
        <taxon>Blattodea</taxon>
        <taxon>Blattoidea</taxon>
        <taxon>Termitoidae</taxon>
        <taxon>Rhinotermitidae</taxon>
        <taxon>Coptotermes</taxon>
    </lineage>
</organism>
<feature type="transmembrane region" description="Helical" evidence="7">
    <location>
        <begin position="398"/>
        <end position="421"/>
    </location>
</feature>
<dbReference type="InterPro" id="IPR005829">
    <property type="entry name" value="Sugar_transporter_CS"/>
</dbReference>
<dbReference type="PROSITE" id="PS00216">
    <property type="entry name" value="SUGAR_TRANSPORT_1"/>
    <property type="match status" value="1"/>
</dbReference>
<dbReference type="EMBL" id="BLKM01000254">
    <property type="protein sequence ID" value="GFG30766.1"/>
    <property type="molecule type" value="Genomic_DNA"/>
</dbReference>
<dbReference type="GO" id="GO:0016020">
    <property type="term" value="C:membrane"/>
    <property type="evidence" value="ECO:0007669"/>
    <property type="project" value="UniProtKB-SubCell"/>
</dbReference>
<dbReference type="PROSITE" id="PS50850">
    <property type="entry name" value="MFS"/>
    <property type="match status" value="1"/>
</dbReference>
<dbReference type="InterPro" id="IPR036259">
    <property type="entry name" value="MFS_trans_sf"/>
</dbReference>
<feature type="domain" description="Major facilitator superfamily (MFS) profile" evidence="8">
    <location>
        <begin position="76"/>
        <end position="520"/>
    </location>
</feature>
<dbReference type="InterPro" id="IPR003663">
    <property type="entry name" value="Sugar/inositol_transpt"/>
</dbReference>
<evidence type="ECO:0000313" key="9">
    <source>
        <dbReference type="EMBL" id="GFG30766.1"/>
    </source>
</evidence>
<accession>A0A6L2PEF6</accession>
<feature type="transmembrane region" description="Helical" evidence="7">
    <location>
        <begin position="493"/>
        <end position="513"/>
    </location>
</feature>
<comment type="similarity">
    <text evidence="6">Belongs to the major facilitator superfamily. Sugar transporter (TC 2.A.1.1) family.</text>
</comment>
<keyword evidence="10" id="KW-1185">Reference proteome</keyword>
<evidence type="ECO:0000256" key="1">
    <source>
        <dbReference type="ARBA" id="ARBA00004141"/>
    </source>
</evidence>
<feature type="transmembrane region" description="Helical" evidence="7">
    <location>
        <begin position="427"/>
        <end position="454"/>
    </location>
</feature>
<evidence type="ECO:0000256" key="5">
    <source>
        <dbReference type="ARBA" id="ARBA00023136"/>
    </source>
</evidence>
<evidence type="ECO:0000259" key="8">
    <source>
        <dbReference type="PROSITE" id="PS50850"/>
    </source>
</evidence>
<feature type="transmembrane region" description="Helical" evidence="7">
    <location>
        <begin position="184"/>
        <end position="205"/>
    </location>
</feature>
<dbReference type="NCBIfam" id="TIGR00879">
    <property type="entry name" value="SP"/>
    <property type="match status" value="1"/>
</dbReference>
<dbReference type="SUPFAM" id="SSF103473">
    <property type="entry name" value="MFS general substrate transporter"/>
    <property type="match status" value="1"/>
</dbReference>
<dbReference type="InParanoid" id="A0A6L2PEF6"/>
<dbReference type="Pfam" id="PF00083">
    <property type="entry name" value="Sugar_tr"/>
    <property type="match status" value="1"/>
</dbReference>
<dbReference type="InterPro" id="IPR020846">
    <property type="entry name" value="MFS_dom"/>
</dbReference>
<gene>
    <name evidence="9" type="ORF">Cfor_10853</name>
</gene>
<feature type="transmembrane region" description="Helical" evidence="7">
    <location>
        <begin position="124"/>
        <end position="146"/>
    </location>
</feature>
<evidence type="ECO:0000256" key="2">
    <source>
        <dbReference type="ARBA" id="ARBA00022448"/>
    </source>
</evidence>
<reference evidence="10" key="1">
    <citation type="submission" date="2020-01" db="EMBL/GenBank/DDBJ databases">
        <title>Draft genome sequence of the Termite Coptotermes fromosanus.</title>
        <authorList>
            <person name="Itakura S."/>
            <person name="Yosikawa Y."/>
            <person name="Umezawa K."/>
        </authorList>
    </citation>
    <scope>NUCLEOTIDE SEQUENCE [LARGE SCALE GENOMIC DNA]</scope>
</reference>
<feature type="transmembrane region" description="Helical" evidence="7">
    <location>
        <begin position="466"/>
        <end position="487"/>
    </location>
</feature>
<dbReference type="InterPro" id="IPR045263">
    <property type="entry name" value="GLUT"/>
</dbReference>
<evidence type="ECO:0000256" key="3">
    <source>
        <dbReference type="ARBA" id="ARBA00022692"/>
    </source>
</evidence>
<dbReference type="PROSITE" id="PS00217">
    <property type="entry name" value="SUGAR_TRANSPORT_2"/>
    <property type="match status" value="1"/>
</dbReference>
<dbReference type="PANTHER" id="PTHR23503:SF8">
    <property type="entry name" value="FACILITATED GLUCOSE TRANSPORTER PROTEIN 1"/>
    <property type="match status" value="1"/>
</dbReference>